<evidence type="ECO:0000313" key="1">
    <source>
        <dbReference type="EMBL" id="CAF1495377.1"/>
    </source>
</evidence>
<reference evidence="1" key="1">
    <citation type="submission" date="2021-02" db="EMBL/GenBank/DDBJ databases">
        <authorList>
            <person name="Nowell W R."/>
        </authorList>
    </citation>
    <scope>NUCLEOTIDE SEQUENCE</scope>
</reference>
<dbReference type="Proteomes" id="UP000663860">
    <property type="component" value="Unassembled WGS sequence"/>
</dbReference>
<dbReference type="EMBL" id="CAJNOE010002910">
    <property type="protein sequence ID" value="CAF1495377.1"/>
    <property type="molecule type" value="Genomic_DNA"/>
</dbReference>
<evidence type="ECO:0000313" key="2">
    <source>
        <dbReference type="Proteomes" id="UP000663860"/>
    </source>
</evidence>
<gene>
    <name evidence="1" type="ORF">IZO911_LOCUS44715</name>
</gene>
<proteinExistence type="predicted"/>
<name>A0A815SX12_9BILA</name>
<accession>A0A815SX12</accession>
<dbReference type="AlphaFoldDB" id="A0A815SX12"/>
<sequence length="138" mass="16020">RKTIFEKLTEDRKIKQNEINARQEEIQVIDDILEFINQYRIKHSNNELTSHEMKNPNTEDVTLNMLNTNSDLTLSDNPIANTTDQYCPEIDSRHDMPMDPLLSLFSLFPAKLFSGLSNTNDIIQDIKYLTSTTNRTND</sequence>
<organism evidence="1 2">
    <name type="scientific">Adineta steineri</name>
    <dbReference type="NCBI Taxonomy" id="433720"/>
    <lineage>
        <taxon>Eukaryota</taxon>
        <taxon>Metazoa</taxon>
        <taxon>Spiralia</taxon>
        <taxon>Gnathifera</taxon>
        <taxon>Rotifera</taxon>
        <taxon>Eurotatoria</taxon>
        <taxon>Bdelloidea</taxon>
        <taxon>Adinetida</taxon>
        <taxon>Adinetidae</taxon>
        <taxon>Adineta</taxon>
    </lineage>
</organism>
<protein>
    <submittedName>
        <fullName evidence="1">Uncharacterized protein</fullName>
    </submittedName>
</protein>
<comment type="caution">
    <text evidence="1">The sequence shown here is derived from an EMBL/GenBank/DDBJ whole genome shotgun (WGS) entry which is preliminary data.</text>
</comment>
<feature type="non-terminal residue" evidence="1">
    <location>
        <position position="138"/>
    </location>
</feature>